<organism evidence="2 3">
    <name type="scientific">Dysgonomonas termitidis</name>
    <dbReference type="NCBI Taxonomy" id="1516126"/>
    <lineage>
        <taxon>Bacteria</taxon>
        <taxon>Pseudomonadati</taxon>
        <taxon>Bacteroidota</taxon>
        <taxon>Bacteroidia</taxon>
        <taxon>Bacteroidales</taxon>
        <taxon>Dysgonomonadaceae</taxon>
        <taxon>Dysgonomonas</taxon>
    </lineage>
</organism>
<sequence length="170" mass="19056">MNTKERLIQFLSYLGISQGKFEDSVNLSTGFVNNVGDSIRKKSLDKITDIYPELNTAWLLTGQGEMLKSSANINSIGRDMTGSSIQQGNNNVYGNKVNIADPAAKKIIEGDRIEIEREVYAEDKLLQEINNLKTEIGHLKATIAEKDKRLEDKDRTIDALNRLIDNLSKK</sequence>
<evidence type="ECO:0000256" key="1">
    <source>
        <dbReference type="SAM" id="Coils"/>
    </source>
</evidence>
<proteinExistence type="predicted"/>
<name>A0ABV9L1X6_9BACT</name>
<evidence type="ECO:0000313" key="3">
    <source>
        <dbReference type="Proteomes" id="UP001596023"/>
    </source>
</evidence>
<accession>A0ABV9L1X6</accession>
<keyword evidence="1" id="KW-0175">Coiled coil</keyword>
<dbReference type="Proteomes" id="UP001596023">
    <property type="component" value="Unassembled WGS sequence"/>
</dbReference>
<dbReference type="EMBL" id="JBHSGN010000128">
    <property type="protein sequence ID" value="MFC4676256.1"/>
    <property type="molecule type" value="Genomic_DNA"/>
</dbReference>
<reference evidence="3" key="1">
    <citation type="journal article" date="2019" name="Int. J. Syst. Evol. Microbiol.">
        <title>The Global Catalogue of Microorganisms (GCM) 10K type strain sequencing project: providing services to taxonomists for standard genome sequencing and annotation.</title>
        <authorList>
            <consortium name="The Broad Institute Genomics Platform"/>
            <consortium name="The Broad Institute Genome Sequencing Center for Infectious Disease"/>
            <person name="Wu L."/>
            <person name="Ma J."/>
        </authorList>
    </citation>
    <scope>NUCLEOTIDE SEQUENCE [LARGE SCALE GENOMIC DNA]</scope>
    <source>
        <strain evidence="3">CCUG 66188</strain>
    </source>
</reference>
<evidence type="ECO:0000313" key="2">
    <source>
        <dbReference type="EMBL" id="MFC4676256.1"/>
    </source>
</evidence>
<evidence type="ECO:0008006" key="4">
    <source>
        <dbReference type="Google" id="ProtNLM"/>
    </source>
</evidence>
<protein>
    <recommendedName>
        <fullName evidence="4">Transcriptional regulator</fullName>
    </recommendedName>
</protein>
<dbReference type="RefSeq" id="WP_380000303.1">
    <property type="nucleotide sequence ID" value="NZ_JBHSGN010000128.1"/>
</dbReference>
<keyword evidence="3" id="KW-1185">Reference proteome</keyword>
<comment type="caution">
    <text evidence="2">The sequence shown here is derived from an EMBL/GenBank/DDBJ whole genome shotgun (WGS) entry which is preliminary data.</text>
</comment>
<feature type="coiled-coil region" evidence="1">
    <location>
        <begin position="122"/>
        <end position="170"/>
    </location>
</feature>
<gene>
    <name evidence="2" type="ORF">ACFO6W_21450</name>
</gene>